<feature type="compositionally biased region" description="Basic and acidic residues" evidence="1">
    <location>
        <begin position="19"/>
        <end position="35"/>
    </location>
</feature>
<reference evidence="2" key="1">
    <citation type="submission" date="2014-11" db="EMBL/GenBank/DDBJ databases">
        <authorList>
            <person name="Amaro Gonzalez C."/>
        </authorList>
    </citation>
    <scope>NUCLEOTIDE SEQUENCE</scope>
</reference>
<dbReference type="EMBL" id="GBXM01056434">
    <property type="protein sequence ID" value="JAH52143.1"/>
    <property type="molecule type" value="Transcribed_RNA"/>
</dbReference>
<evidence type="ECO:0000313" key="2">
    <source>
        <dbReference type="EMBL" id="JAH52143.1"/>
    </source>
</evidence>
<protein>
    <submittedName>
        <fullName evidence="2">Uncharacterized protein</fullName>
    </submittedName>
</protein>
<feature type="region of interest" description="Disordered" evidence="1">
    <location>
        <begin position="1"/>
        <end position="35"/>
    </location>
</feature>
<name>A0A0E9THD4_ANGAN</name>
<proteinExistence type="predicted"/>
<organism evidence="2">
    <name type="scientific">Anguilla anguilla</name>
    <name type="common">European freshwater eel</name>
    <name type="synonym">Muraena anguilla</name>
    <dbReference type="NCBI Taxonomy" id="7936"/>
    <lineage>
        <taxon>Eukaryota</taxon>
        <taxon>Metazoa</taxon>
        <taxon>Chordata</taxon>
        <taxon>Craniata</taxon>
        <taxon>Vertebrata</taxon>
        <taxon>Euteleostomi</taxon>
        <taxon>Actinopterygii</taxon>
        <taxon>Neopterygii</taxon>
        <taxon>Teleostei</taxon>
        <taxon>Anguilliformes</taxon>
        <taxon>Anguillidae</taxon>
        <taxon>Anguilla</taxon>
    </lineage>
</organism>
<evidence type="ECO:0000256" key="1">
    <source>
        <dbReference type="SAM" id="MobiDB-lite"/>
    </source>
</evidence>
<dbReference type="AlphaFoldDB" id="A0A0E9THD4"/>
<sequence length="35" mass="4140">MSKILLPMVLDTAMSPIPERGEMKDDRRKHREKET</sequence>
<accession>A0A0E9THD4</accession>
<reference evidence="2" key="2">
    <citation type="journal article" date="2015" name="Fish Shellfish Immunol.">
        <title>Early steps in the European eel (Anguilla anguilla)-Vibrio vulnificus interaction in the gills: Role of the RtxA13 toxin.</title>
        <authorList>
            <person name="Callol A."/>
            <person name="Pajuelo D."/>
            <person name="Ebbesson L."/>
            <person name="Teles M."/>
            <person name="MacKenzie S."/>
            <person name="Amaro C."/>
        </authorList>
    </citation>
    <scope>NUCLEOTIDE SEQUENCE</scope>
</reference>